<comment type="caution">
    <text evidence="2">The sequence shown here is derived from an EMBL/GenBank/DDBJ whole genome shotgun (WGS) entry which is preliminary data.</text>
</comment>
<protein>
    <submittedName>
        <fullName evidence="2">Uncharacterized protein</fullName>
    </submittedName>
</protein>
<feature type="chain" id="PRO_5047424999" evidence="1">
    <location>
        <begin position="24"/>
        <end position="253"/>
    </location>
</feature>
<accession>A0ABW9D1I6</accession>
<name>A0ABW9D1I6_9BURK</name>
<dbReference type="RefSeq" id="WP_408209308.1">
    <property type="nucleotide sequence ID" value="NZ_JAQQBZ010000002.1"/>
</dbReference>
<sequence length="253" mass="27335">MLKLSRMMWATVIGTSAIMCAVAVNHRQVALESREEITTASNSTANGWGNPFPASSPAYREAEKYHHWLMTGKNLDIASGTTGSFEHSIALGQLVAKGMARLPTALLEEDLPVLAKILNSLDDKVCSSLLRGELSLSDLGPHAYPVMDLFSDAEAKTWFATNRAAIEAQLNNLPAVTLTKEHAKQAILNLATSLPGDRSQSFLLELAGLRTASDHKACATIQTLYSQSASLSEPYRGYMARLLLTGKDGQANF</sequence>
<evidence type="ECO:0000256" key="1">
    <source>
        <dbReference type="SAM" id="SignalP"/>
    </source>
</evidence>
<reference evidence="2 3" key="1">
    <citation type="journal article" date="2024" name="Chem. Sci.">
        <title>Discovery of megapolipeptins by genome mining of a Burkholderiales bacteria collection.</title>
        <authorList>
            <person name="Paulo B.S."/>
            <person name="Recchia M.J.J."/>
            <person name="Lee S."/>
            <person name="Fergusson C.H."/>
            <person name="Romanowski S.B."/>
            <person name="Hernandez A."/>
            <person name="Krull N."/>
            <person name="Liu D.Y."/>
            <person name="Cavanagh H."/>
            <person name="Bos A."/>
            <person name="Gray C.A."/>
            <person name="Murphy B.T."/>
            <person name="Linington R.G."/>
            <person name="Eustaquio A.S."/>
        </authorList>
    </citation>
    <scope>NUCLEOTIDE SEQUENCE [LARGE SCALE GENOMIC DNA]</scope>
    <source>
        <strain evidence="2 3">RL17-335-BIF-A</strain>
    </source>
</reference>
<keyword evidence="3" id="KW-1185">Reference proteome</keyword>
<organism evidence="2 3">
    <name type="scientific">Paraburkholderia dilworthii</name>
    <dbReference type="NCBI Taxonomy" id="948106"/>
    <lineage>
        <taxon>Bacteria</taxon>
        <taxon>Pseudomonadati</taxon>
        <taxon>Pseudomonadota</taxon>
        <taxon>Betaproteobacteria</taxon>
        <taxon>Burkholderiales</taxon>
        <taxon>Burkholderiaceae</taxon>
        <taxon>Paraburkholderia</taxon>
    </lineage>
</organism>
<gene>
    <name evidence="2" type="ORF">PQQ68_04280</name>
</gene>
<dbReference type="EMBL" id="JAQQBZ010000002">
    <property type="protein sequence ID" value="MFM0592222.1"/>
    <property type="molecule type" value="Genomic_DNA"/>
</dbReference>
<proteinExistence type="predicted"/>
<evidence type="ECO:0000313" key="2">
    <source>
        <dbReference type="EMBL" id="MFM0592222.1"/>
    </source>
</evidence>
<keyword evidence="1" id="KW-0732">Signal</keyword>
<feature type="signal peptide" evidence="1">
    <location>
        <begin position="1"/>
        <end position="23"/>
    </location>
</feature>
<dbReference type="Proteomes" id="UP001629367">
    <property type="component" value="Unassembled WGS sequence"/>
</dbReference>
<evidence type="ECO:0000313" key="3">
    <source>
        <dbReference type="Proteomes" id="UP001629367"/>
    </source>
</evidence>